<dbReference type="RefSeq" id="WP_156240603.1">
    <property type="nucleotide sequence ID" value="NZ_AP023036.1"/>
</dbReference>
<gene>
    <name evidence="2" type="ORF">NHP190020_07140</name>
    <name evidence="3" type="ORF">NHP190020_17530</name>
</gene>
<evidence type="ECO:0000256" key="1">
    <source>
        <dbReference type="SAM" id="MobiDB-lite"/>
    </source>
</evidence>
<accession>A0ABM7KYW0</accession>
<feature type="compositionally biased region" description="Acidic residues" evidence="1">
    <location>
        <begin position="26"/>
        <end position="37"/>
    </location>
</feature>
<evidence type="ECO:0000313" key="3">
    <source>
        <dbReference type="EMBL" id="BCD46714.1"/>
    </source>
</evidence>
<dbReference type="EMBL" id="AP023036">
    <property type="protein sequence ID" value="BCD45675.1"/>
    <property type="molecule type" value="Genomic_DNA"/>
</dbReference>
<reference evidence="2 4" key="1">
    <citation type="submission" date="2020-04" db="EMBL/GenBank/DDBJ databases">
        <title>Genomic analysis of gastric non-Helicobacter pylori Helicobacters isolated in Japan.</title>
        <authorList>
            <person name="Suzuki M."/>
            <person name="Rimbara E."/>
        </authorList>
    </citation>
    <scope>NUCLEOTIDE SEQUENCE [LARGE SCALE GENOMIC DNA]</scope>
    <source>
        <strain evidence="2 4">NHP19-0020</strain>
    </source>
</reference>
<name>A0ABM7KYW0_9HELI</name>
<protein>
    <submittedName>
        <fullName evidence="2">Uncharacterized protein</fullName>
    </submittedName>
</protein>
<keyword evidence="4" id="KW-1185">Reference proteome</keyword>
<dbReference type="EMBL" id="AP023036">
    <property type="protein sequence ID" value="BCD46714.1"/>
    <property type="molecule type" value="Genomic_DNA"/>
</dbReference>
<feature type="region of interest" description="Disordered" evidence="1">
    <location>
        <begin position="23"/>
        <end position="49"/>
    </location>
</feature>
<dbReference type="Proteomes" id="UP000509742">
    <property type="component" value="Chromosome"/>
</dbReference>
<evidence type="ECO:0000313" key="4">
    <source>
        <dbReference type="Proteomes" id="UP000509742"/>
    </source>
</evidence>
<proteinExistence type="predicted"/>
<sequence>MDNLTPHEQALLEQYDDYLAYQGAQGEDETDFYDDDQSFSQDSSPNKDQ</sequence>
<organism evidence="2 4">
    <name type="scientific">Helicobacter suis</name>
    <dbReference type="NCBI Taxonomy" id="104628"/>
    <lineage>
        <taxon>Bacteria</taxon>
        <taxon>Pseudomonadati</taxon>
        <taxon>Campylobacterota</taxon>
        <taxon>Epsilonproteobacteria</taxon>
        <taxon>Campylobacterales</taxon>
        <taxon>Helicobacteraceae</taxon>
        <taxon>Helicobacter</taxon>
    </lineage>
</organism>
<feature type="compositionally biased region" description="Low complexity" evidence="1">
    <location>
        <begin position="38"/>
        <end position="49"/>
    </location>
</feature>
<dbReference type="GeneID" id="56929524"/>
<evidence type="ECO:0000313" key="2">
    <source>
        <dbReference type="EMBL" id="BCD45675.1"/>
    </source>
</evidence>